<name>A0AAW1MDQ7_POPJA</name>
<gene>
    <name evidence="1" type="ORF">QE152_g6741</name>
</gene>
<dbReference type="EMBL" id="JASPKY010000046">
    <property type="protein sequence ID" value="KAK9745688.1"/>
    <property type="molecule type" value="Genomic_DNA"/>
</dbReference>
<comment type="caution">
    <text evidence="1">The sequence shown here is derived from an EMBL/GenBank/DDBJ whole genome shotgun (WGS) entry which is preliminary data.</text>
</comment>
<keyword evidence="2" id="KW-1185">Reference proteome</keyword>
<reference evidence="1 2" key="1">
    <citation type="journal article" date="2024" name="BMC Genomics">
        <title>De novo assembly and annotation of Popillia japonica's genome with initial clues to its potential as an invasive pest.</title>
        <authorList>
            <person name="Cucini C."/>
            <person name="Boschi S."/>
            <person name="Funari R."/>
            <person name="Cardaioli E."/>
            <person name="Iannotti N."/>
            <person name="Marturano G."/>
            <person name="Paoli F."/>
            <person name="Bruttini M."/>
            <person name="Carapelli A."/>
            <person name="Frati F."/>
            <person name="Nardi F."/>
        </authorList>
    </citation>
    <scope>NUCLEOTIDE SEQUENCE [LARGE SCALE GENOMIC DNA]</scope>
    <source>
        <strain evidence="1">DMR45628</strain>
    </source>
</reference>
<evidence type="ECO:0000313" key="2">
    <source>
        <dbReference type="Proteomes" id="UP001458880"/>
    </source>
</evidence>
<protein>
    <submittedName>
        <fullName evidence="1">Uncharacterized protein</fullName>
    </submittedName>
</protein>
<dbReference type="Proteomes" id="UP001458880">
    <property type="component" value="Unassembled WGS sequence"/>
</dbReference>
<dbReference type="AlphaFoldDB" id="A0AAW1MDQ7"/>
<organism evidence="1 2">
    <name type="scientific">Popillia japonica</name>
    <name type="common">Japanese beetle</name>
    <dbReference type="NCBI Taxonomy" id="7064"/>
    <lineage>
        <taxon>Eukaryota</taxon>
        <taxon>Metazoa</taxon>
        <taxon>Ecdysozoa</taxon>
        <taxon>Arthropoda</taxon>
        <taxon>Hexapoda</taxon>
        <taxon>Insecta</taxon>
        <taxon>Pterygota</taxon>
        <taxon>Neoptera</taxon>
        <taxon>Endopterygota</taxon>
        <taxon>Coleoptera</taxon>
        <taxon>Polyphaga</taxon>
        <taxon>Scarabaeiformia</taxon>
        <taxon>Scarabaeidae</taxon>
        <taxon>Rutelinae</taxon>
        <taxon>Popillia</taxon>
    </lineage>
</organism>
<proteinExistence type="predicted"/>
<sequence>MTYPDNLSFFSCLVQLLRPYVMMKLKQHSNIYFRHDIPQWELDFYLEDTYKYVMFNEYRDLLIQYGYITCFN</sequence>
<evidence type="ECO:0000313" key="1">
    <source>
        <dbReference type="EMBL" id="KAK9745688.1"/>
    </source>
</evidence>
<accession>A0AAW1MDQ7</accession>